<accession>A0A1E3NYZ7</accession>
<reference evidence="1 2" key="1">
    <citation type="journal article" date="2016" name="Proc. Natl. Acad. Sci. U.S.A.">
        <title>Comparative genomics of biotechnologically important yeasts.</title>
        <authorList>
            <person name="Riley R."/>
            <person name="Haridas S."/>
            <person name="Wolfe K.H."/>
            <person name="Lopes M.R."/>
            <person name="Hittinger C.T."/>
            <person name="Goeker M."/>
            <person name="Salamov A.A."/>
            <person name="Wisecaver J.H."/>
            <person name="Long T.M."/>
            <person name="Calvey C.H."/>
            <person name="Aerts A.L."/>
            <person name="Barry K.W."/>
            <person name="Choi C."/>
            <person name="Clum A."/>
            <person name="Coughlan A.Y."/>
            <person name="Deshpande S."/>
            <person name="Douglass A.P."/>
            <person name="Hanson S.J."/>
            <person name="Klenk H.-P."/>
            <person name="LaButti K.M."/>
            <person name="Lapidus A."/>
            <person name="Lindquist E.A."/>
            <person name="Lipzen A.M."/>
            <person name="Meier-Kolthoff J.P."/>
            <person name="Ohm R.A."/>
            <person name="Otillar R.P."/>
            <person name="Pangilinan J.L."/>
            <person name="Peng Y."/>
            <person name="Rokas A."/>
            <person name="Rosa C.A."/>
            <person name="Scheuner C."/>
            <person name="Sibirny A.A."/>
            <person name="Slot J.C."/>
            <person name="Stielow J.B."/>
            <person name="Sun H."/>
            <person name="Kurtzman C.P."/>
            <person name="Blackwell M."/>
            <person name="Grigoriev I.V."/>
            <person name="Jeffries T.W."/>
        </authorList>
    </citation>
    <scope>NUCLEOTIDE SEQUENCE [LARGE SCALE GENOMIC DNA]</scope>
    <source>
        <strain evidence="2">ATCC 58044 / CBS 1984 / NCYC 433 / NRRL Y-366-8</strain>
    </source>
</reference>
<evidence type="ECO:0000313" key="1">
    <source>
        <dbReference type="EMBL" id="ODQ58441.1"/>
    </source>
</evidence>
<protein>
    <submittedName>
        <fullName evidence="1">Uncharacterized protein</fullName>
    </submittedName>
</protein>
<organism evidence="1 2">
    <name type="scientific">Wickerhamomyces anomalus (strain ATCC 58044 / CBS 1984 / NCYC 433 / NRRL Y-366-8)</name>
    <name type="common">Yeast</name>
    <name type="synonym">Hansenula anomala</name>
    <dbReference type="NCBI Taxonomy" id="683960"/>
    <lineage>
        <taxon>Eukaryota</taxon>
        <taxon>Fungi</taxon>
        <taxon>Dikarya</taxon>
        <taxon>Ascomycota</taxon>
        <taxon>Saccharomycotina</taxon>
        <taxon>Saccharomycetes</taxon>
        <taxon>Phaffomycetales</taxon>
        <taxon>Wickerhamomycetaceae</taxon>
        <taxon>Wickerhamomyces</taxon>
    </lineage>
</organism>
<keyword evidence="2" id="KW-1185">Reference proteome</keyword>
<name>A0A1E3NYZ7_WICAA</name>
<dbReference type="AlphaFoldDB" id="A0A1E3NYZ7"/>
<evidence type="ECO:0000313" key="2">
    <source>
        <dbReference type="Proteomes" id="UP000094112"/>
    </source>
</evidence>
<feature type="non-terminal residue" evidence="1">
    <location>
        <position position="1"/>
    </location>
</feature>
<proteinExistence type="predicted"/>
<dbReference type="Proteomes" id="UP000094112">
    <property type="component" value="Unassembled WGS sequence"/>
</dbReference>
<sequence>EWVEKHEVASQELNVTNVVCYSLDDEDSVAVNGHQVVYSVTIPTEVVVAMETKAGEVVSLQSVCEQEVTVTIVVSFKTLPVLETLDPEYPEVAIEELSVAVSGHHVVYSVTTPTEVVVAIETRAGEVEV</sequence>
<gene>
    <name evidence="1" type="ORF">WICANDRAFT_34803</name>
</gene>
<dbReference type="GeneID" id="30199480"/>
<dbReference type="EMBL" id="KV454212">
    <property type="protein sequence ID" value="ODQ58441.1"/>
    <property type="molecule type" value="Genomic_DNA"/>
</dbReference>
<dbReference type="RefSeq" id="XP_019037648.1">
    <property type="nucleotide sequence ID" value="XM_019182234.1"/>
</dbReference>